<dbReference type="GO" id="GO:0046872">
    <property type="term" value="F:metal ion binding"/>
    <property type="evidence" value="ECO:0007669"/>
    <property type="project" value="UniProtKB-KW"/>
</dbReference>
<comment type="caution">
    <text evidence="16">The sequence shown here is derived from an EMBL/GenBank/DDBJ whole genome shotgun (WGS) entry which is preliminary data.</text>
</comment>
<feature type="compositionally biased region" description="Polar residues" evidence="14">
    <location>
        <begin position="547"/>
        <end position="563"/>
    </location>
</feature>
<feature type="compositionally biased region" description="Low complexity" evidence="14">
    <location>
        <begin position="684"/>
        <end position="698"/>
    </location>
</feature>
<evidence type="ECO:0000259" key="15">
    <source>
        <dbReference type="PROSITE" id="PS50878"/>
    </source>
</evidence>
<evidence type="ECO:0000256" key="12">
    <source>
        <dbReference type="ARBA" id="ARBA00048173"/>
    </source>
</evidence>
<dbReference type="InterPro" id="IPR003545">
    <property type="entry name" value="Telomerase_RT"/>
</dbReference>
<dbReference type="Pfam" id="PF12009">
    <property type="entry name" value="Telomerase_RBD"/>
    <property type="match status" value="1"/>
</dbReference>
<evidence type="ECO:0000256" key="9">
    <source>
        <dbReference type="ARBA" id="ARBA00022895"/>
    </source>
</evidence>
<dbReference type="InterPro" id="IPR000477">
    <property type="entry name" value="RT_dom"/>
</dbReference>
<dbReference type="EC" id="2.7.7.49" evidence="2 13"/>
<dbReference type="GO" id="GO:0007004">
    <property type="term" value="P:telomere maintenance via telomerase"/>
    <property type="evidence" value="ECO:0007669"/>
    <property type="project" value="TreeGrafter"/>
</dbReference>
<comment type="function">
    <text evidence="13">Telomerase is a ribonucleoprotein enzyme essential for the replication of chromosome termini in most eukaryotes. It elongates telomeres. It is a reverse transcriptase that adds simple sequence repeats to chromosome ends by copying a template sequence within the RNA component of the enzyme.</text>
</comment>
<keyword evidence="17" id="KW-1185">Reference proteome</keyword>
<organism evidence="16 17">
    <name type="scientific">Kipferlia bialata</name>
    <dbReference type="NCBI Taxonomy" id="797122"/>
    <lineage>
        <taxon>Eukaryota</taxon>
        <taxon>Metamonada</taxon>
        <taxon>Carpediemonas-like organisms</taxon>
        <taxon>Kipferlia</taxon>
    </lineage>
</organism>
<dbReference type="GO" id="GO:0042162">
    <property type="term" value="F:telomeric DNA binding"/>
    <property type="evidence" value="ECO:0007669"/>
    <property type="project" value="TreeGrafter"/>
</dbReference>
<dbReference type="OrthoDB" id="289721at2759"/>
<evidence type="ECO:0000256" key="4">
    <source>
        <dbReference type="ARBA" id="ARBA00022454"/>
    </source>
</evidence>
<keyword evidence="8 13" id="KW-0460">Magnesium</keyword>
<evidence type="ECO:0000313" key="17">
    <source>
        <dbReference type="Proteomes" id="UP000265618"/>
    </source>
</evidence>
<gene>
    <name evidence="16" type="ORF">KIPB_001092</name>
</gene>
<proteinExistence type="inferred from homology"/>
<dbReference type="PROSITE" id="PS50878">
    <property type="entry name" value="RT_POL"/>
    <property type="match status" value="1"/>
</dbReference>
<dbReference type="Proteomes" id="UP000265618">
    <property type="component" value="Unassembled WGS sequence"/>
</dbReference>
<keyword evidence="5 13" id="KW-0808">Transferase</keyword>
<accession>A0A9K3CRI8</accession>
<evidence type="ECO:0000313" key="16">
    <source>
        <dbReference type="EMBL" id="GIQ80314.1"/>
    </source>
</evidence>
<dbReference type="EMBL" id="BDIP01000142">
    <property type="protein sequence ID" value="GIQ80314.1"/>
    <property type="molecule type" value="Genomic_DNA"/>
</dbReference>
<feature type="compositionally biased region" description="Basic and acidic residues" evidence="14">
    <location>
        <begin position="478"/>
        <end position="492"/>
    </location>
</feature>
<dbReference type="InterPro" id="IPR043502">
    <property type="entry name" value="DNA/RNA_pol_sf"/>
</dbReference>
<keyword evidence="10 13" id="KW-0695">RNA-directed DNA polymerase</keyword>
<keyword evidence="4 13" id="KW-0158">Chromosome</keyword>
<keyword evidence="7 13" id="KW-0479">Metal-binding</keyword>
<evidence type="ECO:0000256" key="1">
    <source>
        <dbReference type="ARBA" id="ARBA00008001"/>
    </source>
</evidence>
<dbReference type="PANTHER" id="PTHR12066">
    <property type="entry name" value="TELOMERASE REVERSE TRANSCRIPTASE"/>
    <property type="match status" value="1"/>
</dbReference>
<keyword evidence="9 13" id="KW-0779">Telomere</keyword>
<dbReference type="Gene3D" id="1.10.132.70">
    <property type="match status" value="1"/>
</dbReference>
<protein>
    <recommendedName>
        <fullName evidence="3 13">Telomerase reverse transcriptase</fullName>
        <ecNumber evidence="2 13">2.7.7.49</ecNumber>
    </recommendedName>
    <alternativeName>
        <fullName evidence="13">Telomerase catalytic subunit</fullName>
    </alternativeName>
</protein>
<keyword evidence="11 13" id="KW-0539">Nucleus</keyword>
<feature type="region of interest" description="Disordered" evidence="14">
    <location>
        <begin position="144"/>
        <end position="163"/>
    </location>
</feature>
<evidence type="ECO:0000256" key="11">
    <source>
        <dbReference type="ARBA" id="ARBA00023242"/>
    </source>
</evidence>
<dbReference type="AlphaFoldDB" id="A0A9K3CRI8"/>
<feature type="region of interest" description="Disordered" evidence="14">
    <location>
        <begin position="472"/>
        <end position="566"/>
    </location>
</feature>
<dbReference type="GO" id="GO:0003720">
    <property type="term" value="F:telomerase activity"/>
    <property type="evidence" value="ECO:0007669"/>
    <property type="project" value="InterPro"/>
</dbReference>
<sequence>MPLSVFLAALCHPQLRTCFEVYGESVLSHVLSLTLAVRRELIDTLYVMDGSGQGEGWEGEESGSPSKPTETERERERDRWVLFGDVPSDTTGASTDREALASVQWALRHRPQSDPEAVSEVRRYVSLHIKDMRVSLRGCMFNTHTDDDTEGGTSGGQGHRARVNSDRVSLGPVSDVLQCLGVVSALRVLGLRGQVPSPWLSCCVVGRRSTIRTRLDRLLTGTKKGARYARSLSLTHIHQTHGVDGARTPPPYPPLSVHYTIVHQVVMSVVRALFPPHLFTDAATPNRNFRALSSSISQYLSLPQYGQIRISDIVGSCTLSSVPWLSHSSRDACVSSHRIFSLFIAHVLTHVVDPVVRGVFHLTHAGSVRSAVTSGGAGAKGLAYFWKHQWVAATKLALTGAPYSALRLKPYTGPSDNVVGVYSGVDPAWDSQGFIVKEHPYPTVKVEVECSTDGECPPPVAKRHCPFPCGVEEEEEEGRSVDGRQREGRIQCEGEADIQTVDTNEVVGADTPVPPSSQTLSQDDAPRIVPETEVGDGGAGEEGVSRAASTAPSVSGTTPSLTPLSRPGFSARLRFIPKASGMRPVCNYAGRGRGTGVTAKSALLPLQYVLRHMVSTSGGSGVTVPSIGMERVEALRREAGGRPVYGCSCDAKSSYDTISRLRLIQAIRSGKVGVSRPGSAHGISSPTPATASTHASTVPTSAFDDTDLMCLTKVSYGRDPFKKVQPIVTPCPERDAGTGVRGGTSVPETPLRQGVLHDSDDPLPSDCGYPQLPRSKVVSLPPFTPVTHHSGAGLSALLQGVFDSSLSCLGREYTSTQGIPQGSTVSPALCNVYHTYMERVSALSGIPGVGHAGVVRRDGHLYLYVRYADDMLYLTTDSDAARHFASVHKAGLPSFSFQSNTDKRRVFLGDDTAHSGSDGDGTLSASAVLTWCGFSVRCPDGRVLLPLPPILGERVPVSKTATSHPASKCLAKTLSDLSCLRGSVCVLAVRMAHVLAKFRVMLRSLPTRNDTWSTGAVGQLVQTCTAVLSRCIVPSAHSTHSDTEATARVGALSLAQFVGLPLSPKLRNERKHHQGSVWEHYWHQQVEYVTSV</sequence>
<feature type="domain" description="Reverse transcriptase" evidence="15">
    <location>
        <begin position="557"/>
        <end position="936"/>
    </location>
</feature>
<evidence type="ECO:0000256" key="14">
    <source>
        <dbReference type="SAM" id="MobiDB-lite"/>
    </source>
</evidence>
<name>A0A9K3CRI8_9EUKA</name>
<evidence type="ECO:0000256" key="2">
    <source>
        <dbReference type="ARBA" id="ARBA00012493"/>
    </source>
</evidence>
<dbReference type="GO" id="GO:0070034">
    <property type="term" value="F:telomerase RNA binding"/>
    <property type="evidence" value="ECO:0007669"/>
    <property type="project" value="TreeGrafter"/>
</dbReference>
<dbReference type="GO" id="GO:0000333">
    <property type="term" value="C:telomerase catalytic core complex"/>
    <property type="evidence" value="ECO:0007669"/>
    <property type="project" value="TreeGrafter"/>
</dbReference>
<evidence type="ECO:0000256" key="7">
    <source>
        <dbReference type="ARBA" id="ARBA00022723"/>
    </source>
</evidence>
<evidence type="ECO:0000256" key="5">
    <source>
        <dbReference type="ARBA" id="ARBA00022679"/>
    </source>
</evidence>
<dbReference type="GO" id="GO:0000781">
    <property type="term" value="C:chromosome, telomeric region"/>
    <property type="evidence" value="ECO:0007669"/>
    <property type="project" value="UniProtKB-SubCell"/>
</dbReference>
<comment type="catalytic activity">
    <reaction evidence="12 13">
        <text>DNA(n) + a 2'-deoxyribonucleoside 5'-triphosphate = DNA(n+1) + diphosphate</text>
        <dbReference type="Rhea" id="RHEA:22508"/>
        <dbReference type="Rhea" id="RHEA-COMP:17339"/>
        <dbReference type="Rhea" id="RHEA-COMP:17340"/>
        <dbReference type="ChEBI" id="CHEBI:33019"/>
        <dbReference type="ChEBI" id="CHEBI:61560"/>
        <dbReference type="ChEBI" id="CHEBI:173112"/>
        <dbReference type="EC" id="2.7.7.49"/>
    </reaction>
</comment>
<comment type="similarity">
    <text evidence="1 13">Belongs to the reverse transcriptase family. Telomerase subfamily.</text>
</comment>
<evidence type="ECO:0000256" key="6">
    <source>
        <dbReference type="ARBA" id="ARBA00022695"/>
    </source>
</evidence>
<evidence type="ECO:0000256" key="3">
    <source>
        <dbReference type="ARBA" id="ARBA00016182"/>
    </source>
</evidence>
<dbReference type="PANTHER" id="PTHR12066:SF0">
    <property type="entry name" value="TELOMERASE REVERSE TRANSCRIPTASE"/>
    <property type="match status" value="1"/>
</dbReference>
<evidence type="ECO:0000256" key="8">
    <source>
        <dbReference type="ARBA" id="ARBA00022842"/>
    </source>
</evidence>
<feature type="region of interest" description="Disordered" evidence="14">
    <location>
        <begin position="52"/>
        <end position="77"/>
    </location>
</feature>
<feature type="region of interest" description="Disordered" evidence="14">
    <location>
        <begin position="674"/>
        <end position="698"/>
    </location>
</feature>
<evidence type="ECO:0000256" key="10">
    <source>
        <dbReference type="ARBA" id="ARBA00022918"/>
    </source>
</evidence>
<dbReference type="InterPro" id="IPR021891">
    <property type="entry name" value="Telomerase_RBD"/>
</dbReference>
<dbReference type="SUPFAM" id="SSF56672">
    <property type="entry name" value="DNA/RNA polymerases"/>
    <property type="match status" value="1"/>
</dbReference>
<reference evidence="16 17" key="1">
    <citation type="journal article" date="2018" name="PLoS ONE">
        <title>The draft genome of Kipferlia bialata reveals reductive genome evolution in fornicate parasites.</title>
        <authorList>
            <person name="Tanifuji G."/>
            <person name="Takabayashi S."/>
            <person name="Kume K."/>
            <person name="Takagi M."/>
            <person name="Nakayama T."/>
            <person name="Kamikawa R."/>
            <person name="Inagaki Y."/>
            <person name="Hashimoto T."/>
        </authorList>
    </citation>
    <scope>NUCLEOTIDE SEQUENCE [LARGE SCALE GENOMIC DNA]</scope>
    <source>
        <strain evidence="16">NY0173</strain>
    </source>
</reference>
<feature type="region of interest" description="Disordered" evidence="14">
    <location>
        <begin position="727"/>
        <end position="749"/>
    </location>
</feature>
<keyword evidence="6 13" id="KW-0548">Nucleotidyltransferase</keyword>
<evidence type="ECO:0000256" key="13">
    <source>
        <dbReference type="RuleBase" id="RU365061"/>
    </source>
</evidence>
<dbReference type="SMART" id="SM00975">
    <property type="entry name" value="Telomerase_RBD"/>
    <property type="match status" value="1"/>
</dbReference>
<comment type="subcellular location">
    <subcellularLocation>
        <location evidence="13">Nucleus</location>
    </subcellularLocation>
    <subcellularLocation>
        <location evidence="13">Chromosome</location>
        <location evidence="13">Telomere</location>
    </subcellularLocation>
</comment>